<keyword evidence="13 19" id="KW-1133">Transmembrane helix</keyword>
<comment type="caution">
    <text evidence="20">The sequence shown here is derived from an EMBL/GenBank/DDBJ whole genome shotgun (WGS) entry which is preliminary data.</text>
</comment>
<dbReference type="PANTHER" id="PTHR10571:SF0">
    <property type="entry name" value="UDP-N-ACETYLGLUCOSAMINE--DOLICHYL-PHOSPHATE N-ACETYLGLUCOSAMINEPHOSPHOTRANSFERASE"/>
    <property type="match status" value="1"/>
</dbReference>
<feature type="transmembrane region" description="Helical" evidence="19">
    <location>
        <begin position="492"/>
        <end position="514"/>
    </location>
</feature>
<feature type="transmembrane region" description="Helical" evidence="19">
    <location>
        <begin position="312"/>
        <end position="331"/>
    </location>
</feature>
<accession>A0A814E3G9</accession>
<evidence type="ECO:0000256" key="2">
    <source>
        <dbReference type="ARBA" id="ARBA00004477"/>
    </source>
</evidence>
<evidence type="ECO:0000256" key="3">
    <source>
        <dbReference type="ARBA" id="ARBA00004922"/>
    </source>
</evidence>
<feature type="transmembrane region" description="Helical" evidence="19">
    <location>
        <begin position="412"/>
        <end position="428"/>
    </location>
</feature>
<keyword evidence="7" id="KW-0328">Glycosyltransferase</keyword>
<evidence type="ECO:0000256" key="18">
    <source>
        <dbReference type="ARBA" id="ARBA00045078"/>
    </source>
</evidence>
<dbReference type="UniPathway" id="UPA00378"/>
<keyword evidence="9 19" id="KW-0812">Transmembrane</keyword>
<feature type="transmembrane region" description="Helical" evidence="19">
    <location>
        <begin position="600"/>
        <end position="620"/>
    </location>
</feature>
<dbReference type="EC" id="2.7.8.15" evidence="5"/>
<feature type="transmembrane region" description="Helical" evidence="19">
    <location>
        <begin position="466"/>
        <end position="486"/>
    </location>
</feature>
<evidence type="ECO:0000256" key="10">
    <source>
        <dbReference type="ARBA" id="ARBA00022723"/>
    </source>
</evidence>
<feature type="transmembrane region" description="Helical" evidence="19">
    <location>
        <begin position="440"/>
        <end position="457"/>
    </location>
</feature>
<feature type="transmembrane region" description="Helical" evidence="19">
    <location>
        <begin position="278"/>
        <end position="297"/>
    </location>
</feature>
<evidence type="ECO:0000256" key="13">
    <source>
        <dbReference type="ARBA" id="ARBA00022989"/>
    </source>
</evidence>
<keyword evidence="11" id="KW-0256">Endoplasmic reticulum</keyword>
<evidence type="ECO:0000256" key="15">
    <source>
        <dbReference type="ARBA" id="ARBA00029567"/>
    </source>
</evidence>
<feature type="transmembrane region" description="Helical" evidence="19">
    <location>
        <begin position="16"/>
        <end position="37"/>
    </location>
</feature>
<feature type="transmembrane region" description="Helical" evidence="19">
    <location>
        <begin position="69"/>
        <end position="88"/>
    </location>
</feature>
<keyword evidence="10" id="KW-0479">Metal-binding</keyword>
<dbReference type="Proteomes" id="UP000663882">
    <property type="component" value="Unassembled WGS sequence"/>
</dbReference>
<feature type="transmembrane region" description="Helical" evidence="19">
    <location>
        <begin position="163"/>
        <end position="183"/>
    </location>
</feature>
<dbReference type="GO" id="GO:0003975">
    <property type="term" value="F:UDP-N-acetylglucosamine-dolichyl-phosphate N-acetylglucosaminephosphotransferase activity"/>
    <property type="evidence" value="ECO:0007669"/>
    <property type="project" value="UniProtKB-EC"/>
</dbReference>
<sequence>MQQMKTSKLTIDRFDLFTIIFDILISILGSLVVNRLIPILKEKFIKAQLWGHDLNKRNSTEIKVAESQGVLAAGIFLILMFIMIAIVFSEHLHPETALLSICCMVLLGFADDVLDLRWSIKLLLPLIASLPLLLVYFANYHSTTIILPKPVRPYLGQQWNLGILYYIYMSMVAVFCTNAINILAGVNGLEVGQSIVIAISILIFNLVELQGICWEEHLFSLYFMIPFIACTLPILIKNCLVVNRLIPILKEKFIKAQLWGHDLNKRNSKEIKVAESQGVLAAGIFLILMFIMIAIVFSEHLHPESVFPHNKFVEYLAALLSICCMVLLGFADDVLDLRWSVKLLLPLIASLPLLLVYFANYHSTTIILPKPVRPYLGQQWNLGILYYIYMSMVAVFCTNAINILAGVNGLEVGQSIVIAMSIFIFNLVELQGTCWEEHLFSLYFMIPFIACTLPILIKNWYPAEIFVGDTLCYFSGMTFAVVGIIGHFSKTMLLFFIPQIINFLLSIPQLFHFIPCPRHRLPRLNPELDKLNASEVEFKKSDLKTLGWLMLRFFSITKFIRYREYLNNDGELMISTTNFTIINTVLCWCGPLHEEKLSRILILIQIVFGTLLTFFIRYYLVKFFYDS</sequence>
<evidence type="ECO:0000256" key="5">
    <source>
        <dbReference type="ARBA" id="ARBA00013225"/>
    </source>
</evidence>
<keyword evidence="14 19" id="KW-0472">Membrane</keyword>
<name>A0A814E3G9_9BILA</name>
<dbReference type="EMBL" id="CAJNOO010000504">
    <property type="protein sequence ID" value="CAF0962482.1"/>
    <property type="molecule type" value="Genomic_DNA"/>
</dbReference>
<comment type="pathway">
    <text evidence="3">Protein modification; protein glycosylation.</text>
</comment>
<keyword evidence="8" id="KW-0808">Transferase</keyword>
<feature type="transmembrane region" description="Helical" evidence="19">
    <location>
        <begin position="122"/>
        <end position="143"/>
    </location>
</feature>
<feature type="transmembrane region" description="Helical" evidence="19">
    <location>
        <begin position="94"/>
        <end position="110"/>
    </location>
</feature>
<evidence type="ECO:0000256" key="4">
    <source>
        <dbReference type="ARBA" id="ARBA00009317"/>
    </source>
</evidence>
<reference evidence="20" key="1">
    <citation type="submission" date="2021-02" db="EMBL/GenBank/DDBJ databases">
        <authorList>
            <person name="Nowell W R."/>
        </authorList>
    </citation>
    <scope>NUCLEOTIDE SEQUENCE</scope>
</reference>
<organism evidence="20 21">
    <name type="scientific">Rotaria sordida</name>
    <dbReference type="NCBI Taxonomy" id="392033"/>
    <lineage>
        <taxon>Eukaryota</taxon>
        <taxon>Metazoa</taxon>
        <taxon>Spiralia</taxon>
        <taxon>Gnathifera</taxon>
        <taxon>Rotifera</taxon>
        <taxon>Eurotatoria</taxon>
        <taxon>Bdelloidea</taxon>
        <taxon>Philodinida</taxon>
        <taxon>Philodinidae</taxon>
        <taxon>Rotaria</taxon>
    </lineage>
</organism>
<protein>
    <recommendedName>
        <fullName evidence="6">UDP-N-acetylglucosamine--dolichyl-phosphate N-acetylglucosaminephosphotransferase</fullName>
        <ecNumber evidence="5">2.7.8.15</ecNumber>
    </recommendedName>
    <alternativeName>
        <fullName evidence="15">GlcNAc-1-P transferase</fullName>
    </alternativeName>
    <alternativeName>
        <fullName evidence="16">N-acetylglucosamine-1-phosphate transferase</fullName>
    </alternativeName>
</protein>
<gene>
    <name evidence="20" type="ORF">RFH988_LOCUS12217</name>
</gene>
<evidence type="ECO:0000256" key="19">
    <source>
        <dbReference type="SAM" id="Phobius"/>
    </source>
</evidence>
<evidence type="ECO:0000313" key="20">
    <source>
        <dbReference type="EMBL" id="CAF0962482.1"/>
    </source>
</evidence>
<evidence type="ECO:0000256" key="8">
    <source>
        <dbReference type="ARBA" id="ARBA00022679"/>
    </source>
</evidence>
<proteinExistence type="inferred from homology"/>
<dbReference type="OrthoDB" id="10262326at2759"/>
<comment type="catalytic activity">
    <reaction evidence="18">
        <text>a di-trans,poly-cis-dolichyl phosphate + UDP-N-acetyl-alpha-D-glucosamine = an N-acetyl-alpha-D-glucosaminyl-diphospho-di-trans,poly-cis-dolichol + UMP</text>
        <dbReference type="Rhea" id="RHEA:13289"/>
        <dbReference type="Rhea" id="RHEA-COMP:19498"/>
        <dbReference type="Rhea" id="RHEA-COMP:19507"/>
        <dbReference type="ChEBI" id="CHEBI:57683"/>
        <dbReference type="ChEBI" id="CHEBI:57705"/>
        <dbReference type="ChEBI" id="CHEBI:57865"/>
        <dbReference type="ChEBI" id="CHEBI:58427"/>
        <dbReference type="EC" id="2.7.8.15"/>
    </reaction>
    <physiologicalReaction direction="left-to-right" evidence="18">
        <dbReference type="Rhea" id="RHEA:13290"/>
    </physiologicalReaction>
</comment>
<evidence type="ECO:0000256" key="9">
    <source>
        <dbReference type="ARBA" id="ARBA00022692"/>
    </source>
</evidence>
<dbReference type="GO" id="GO:0006488">
    <property type="term" value="P:dolichol-linked oligosaccharide biosynthetic process"/>
    <property type="evidence" value="ECO:0007669"/>
    <property type="project" value="InterPro"/>
</dbReference>
<evidence type="ECO:0000256" key="16">
    <source>
        <dbReference type="ARBA" id="ARBA00033238"/>
    </source>
</evidence>
<comment type="cofactor">
    <cofactor evidence="1">
        <name>Mg(2+)</name>
        <dbReference type="ChEBI" id="CHEBI:18420"/>
    </cofactor>
</comment>
<evidence type="ECO:0000256" key="7">
    <source>
        <dbReference type="ARBA" id="ARBA00022676"/>
    </source>
</evidence>
<dbReference type="GO" id="GO:0046872">
    <property type="term" value="F:metal ion binding"/>
    <property type="evidence" value="ECO:0007669"/>
    <property type="project" value="UniProtKB-KW"/>
</dbReference>
<dbReference type="AlphaFoldDB" id="A0A814E3G9"/>
<feature type="transmembrane region" description="Helical" evidence="19">
    <location>
        <begin position="343"/>
        <end position="364"/>
    </location>
</feature>
<evidence type="ECO:0000256" key="14">
    <source>
        <dbReference type="ARBA" id="ARBA00023136"/>
    </source>
</evidence>
<dbReference type="Pfam" id="PF00953">
    <property type="entry name" value="Glycos_transf_4"/>
    <property type="match status" value="2"/>
</dbReference>
<comment type="similarity">
    <text evidence="4">Belongs to the glycosyltransferase 4 family.</text>
</comment>
<evidence type="ECO:0000256" key="17">
    <source>
        <dbReference type="ARBA" id="ARBA00044717"/>
    </source>
</evidence>
<dbReference type="CDD" id="cd06855">
    <property type="entry name" value="GT_GPT_euk"/>
    <property type="match status" value="2"/>
</dbReference>
<evidence type="ECO:0000256" key="12">
    <source>
        <dbReference type="ARBA" id="ARBA00022842"/>
    </source>
</evidence>
<keyword evidence="12" id="KW-0460">Magnesium</keyword>
<evidence type="ECO:0000313" key="21">
    <source>
        <dbReference type="Proteomes" id="UP000663882"/>
    </source>
</evidence>
<dbReference type="InterPro" id="IPR000715">
    <property type="entry name" value="Glycosyl_transferase_4"/>
</dbReference>
<evidence type="ECO:0000256" key="1">
    <source>
        <dbReference type="ARBA" id="ARBA00001946"/>
    </source>
</evidence>
<feature type="transmembrane region" description="Helical" evidence="19">
    <location>
        <begin position="218"/>
        <end position="236"/>
    </location>
</feature>
<dbReference type="InterPro" id="IPR033895">
    <property type="entry name" value="GPT"/>
</dbReference>
<evidence type="ECO:0000256" key="11">
    <source>
        <dbReference type="ARBA" id="ARBA00022824"/>
    </source>
</evidence>
<comment type="subcellular location">
    <subcellularLocation>
        <location evidence="2">Endoplasmic reticulum membrane</location>
        <topology evidence="2">Multi-pass membrane protein</topology>
    </subcellularLocation>
</comment>
<feature type="transmembrane region" description="Helical" evidence="19">
    <location>
        <begin position="384"/>
        <end position="405"/>
    </location>
</feature>
<dbReference type="PANTHER" id="PTHR10571">
    <property type="entry name" value="UDP-N-ACETYLGLUCOSAMINE--DOLICHYL-PHOSPHATE N-ACETYLGLUCOSAMINEPHOSPHOTRANSFERASE"/>
    <property type="match status" value="1"/>
</dbReference>
<evidence type="ECO:0000256" key="6">
    <source>
        <dbReference type="ARBA" id="ARBA00017659"/>
    </source>
</evidence>
<comment type="function">
    <text evidence="17">UDP-N-acetylglucosamine--dolichyl-phosphate N-acetylglucosaminephosphotransferase that operates in the biosynthetic pathway of dolichol-linked oligosaccharides, the glycan precursors employed in protein asparagine (N)-glycosylation. The assembly of dolichol-linked oligosaccharides begins on the cytosolic side of the endoplasmic reticulum membrane and finishes in its lumen. The sequential addition of sugars to dolichol pyrophosphate produces dolichol-linked oligosaccharides containing fourteen sugars, including two GlcNAcs, nine mannoses and three glucoses. Once assembled, the oligosaccharide is transferred from the lipid to nascent proteins by oligosaccharyltransferases. Catalyzes the initial step of dolichol-linked oligosaccharide biosynthesis, transfering GlcNAc-1-P from cytosolic UDP-GlcNAc onto the carrier lipid dolichyl phosphate (P-dolichol), yielding GlcNAc-P-P-dolichol embedded in the cytoplasmic leaflet of the endoplasmic reticulum membrane.</text>
</comment>
<dbReference type="GO" id="GO:0016757">
    <property type="term" value="F:glycosyltransferase activity"/>
    <property type="evidence" value="ECO:0007669"/>
    <property type="project" value="UniProtKB-KW"/>
</dbReference>
<dbReference type="GO" id="GO:0005789">
    <property type="term" value="C:endoplasmic reticulum membrane"/>
    <property type="evidence" value="ECO:0007669"/>
    <property type="project" value="UniProtKB-SubCell"/>
</dbReference>